<name>A8RSY0_ENTBW</name>
<keyword evidence="1" id="KW-1133">Transmembrane helix</keyword>
<dbReference type="AlphaFoldDB" id="A8RSY0"/>
<evidence type="ECO:0000313" key="3">
    <source>
        <dbReference type="Proteomes" id="UP000005396"/>
    </source>
</evidence>
<reference evidence="2 3" key="2">
    <citation type="submission" date="2007-09" db="EMBL/GenBank/DDBJ databases">
        <title>Draft genome sequence of Clostridium bolteae (ATCC BAA-613).</title>
        <authorList>
            <person name="Sudarsanam P."/>
            <person name="Ley R."/>
            <person name="Guruge J."/>
            <person name="Turnbaugh P.J."/>
            <person name="Mahowald M."/>
            <person name="Liep D."/>
            <person name="Gordon J."/>
        </authorList>
    </citation>
    <scope>NUCLEOTIDE SEQUENCE [LARGE SCALE GENOMIC DNA]</scope>
    <source>
        <strain evidence="3">ATCC BAA-613 / DSM 15670 / CCUG 46953 / JCM 12243 / WAL 16351</strain>
    </source>
</reference>
<keyword evidence="1" id="KW-0472">Membrane</keyword>
<protein>
    <submittedName>
        <fullName evidence="2">Uncharacterized protein</fullName>
    </submittedName>
</protein>
<evidence type="ECO:0000256" key="1">
    <source>
        <dbReference type="SAM" id="Phobius"/>
    </source>
</evidence>
<feature type="transmembrane region" description="Helical" evidence="1">
    <location>
        <begin position="12"/>
        <end position="33"/>
    </location>
</feature>
<sequence length="63" mass="7638">MLLEYCQGEILLFLSVMAECFNCSSIIWLRNFIYSPVYHLFRLVNNQRETYYNWEGKMAPYSK</sequence>
<dbReference type="EMBL" id="ABCC02000032">
    <property type="protein sequence ID" value="EDP16042.1"/>
    <property type="molecule type" value="Genomic_DNA"/>
</dbReference>
<dbReference type="PaxDb" id="411902-CLOBOL_03479"/>
<organism evidence="2 3">
    <name type="scientific">Enterocloster bolteae (strain ATCC BAA-613 / DSM 15670 / CCUG 46953 / JCM 12243 / WAL 16351)</name>
    <name type="common">Clostridium bolteae</name>
    <dbReference type="NCBI Taxonomy" id="411902"/>
    <lineage>
        <taxon>Bacteria</taxon>
        <taxon>Bacillati</taxon>
        <taxon>Bacillota</taxon>
        <taxon>Clostridia</taxon>
        <taxon>Lachnospirales</taxon>
        <taxon>Lachnospiraceae</taxon>
        <taxon>Enterocloster</taxon>
    </lineage>
</organism>
<comment type="caution">
    <text evidence="2">The sequence shown here is derived from an EMBL/GenBank/DDBJ whole genome shotgun (WGS) entry which is preliminary data.</text>
</comment>
<gene>
    <name evidence="2" type="ORF">CLOBOL_03479</name>
</gene>
<dbReference type="HOGENOM" id="CLU_2877833_0_0_9"/>
<evidence type="ECO:0000313" key="2">
    <source>
        <dbReference type="EMBL" id="EDP16042.1"/>
    </source>
</evidence>
<accession>A8RSY0</accession>
<proteinExistence type="predicted"/>
<dbReference type="Proteomes" id="UP000005396">
    <property type="component" value="Unassembled WGS sequence"/>
</dbReference>
<keyword evidence="1" id="KW-0812">Transmembrane</keyword>
<reference evidence="2 3" key="1">
    <citation type="submission" date="2007-08" db="EMBL/GenBank/DDBJ databases">
        <authorList>
            <person name="Fulton L."/>
            <person name="Clifton S."/>
            <person name="Fulton B."/>
            <person name="Xu J."/>
            <person name="Minx P."/>
            <person name="Pepin K.H."/>
            <person name="Johnson M."/>
            <person name="Thiruvilangam P."/>
            <person name="Bhonagiri V."/>
            <person name="Nash W.E."/>
            <person name="Mardis E.R."/>
            <person name="Wilson R.K."/>
        </authorList>
    </citation>
    <scope>NUCLEOTIDE SEQUENCE [LARGE SCALE GENOMIC DNA]</scope>
    <source>
        <strain evidence="3">ATCC BAA-613 / DSM 15670 / CCUG 46953 / JCM 12243 / WAL 16351</strain>
    </source>
</reference>